<protein>
    <submittedName>
        <fullName evidence="3">Multiple sugar transport system substrate-binding protein</fullName>
    </submittedName>
</protein>
<evidence type="ECO:0000313" key="4">
    <source>
        <dbReference type="Proteomes" id="UP000193834"/>
    </source>
</evidence>
<reference evidence="3 4" key="1">
    <citation type="submission" date="2017-04" db="EMBL/GenBank/DDBJ databases">
        <authorList>
            <person name="Afonso C.L."/>
            <person name="Miller P.J."/>
            <person name="Scott M.A."/>
            <person name="Spackman E."/>
            <person name="Goraichik I."/>
            <person name="Dimitrov K.M."/>
            <person name="Suarez D.L."/>
            <person name="Swayne D.E."/>
        </authorList>
    </citation>
    <scope>NUCLEOTIDE SEQUENCE [LARGE SCALE GENOMIC DNA]</scope>
    <source>
        <strain evidence="3 4">11</strain>
    </source>
</reference>
<feature type="signal peptide" evidence="2">
    <location>
        <begin position="1"/>
        <end position="31"/>
    </location>
</feature>
<accession>A0A1X7IKL6</accession>
<evidence type="ECO:0000313" key="3">
    <source>
        <dbReference type="EMBL" id="SMG15372.1"/>
    </source>
</evidence>
<dbReference type="PANTHER" id="PTHR43649:SF12">
    <property type="entry name" value="DIACETYLCHITOBIOSE BINDING PROTEIN DASA"/>
    <property type="match status" value="1"/>
</dbReference>
<proteinExistence type="predicted"/>
<feature type="region of interest" description="Disordered" evidence="1">
    <location>
        <begin position="29"/>
        <end position="58"/>
    </location>
</feature>
<dbReference type="Pfam" id="PF01547">
    <property type="entry name" value="SBP_bac_1"/>
    <property type="match status" value="1"/>
</dbReference>
<keyword evidence="4" id="KW-1185">Reference proteome</keyword>
<dbReference type="STRING" id="1852522.SAMN06295960_0544"/>
<dbReference type="EMBL" id="FXAZ01000001">
    <property type="protein sequence ID" value="SMG15372.1"/>
    <property type="molecule type" value="Genomic_DNA"/>
</dbReference>
<dbReference type="RefSeq" id="WP_085492798.1">
    <property type="nucleotide sequence ID" value="NZ_FXAZ01000001.1"/>
</dbReference>
<dbReference type="AlphaFoldDB" id="A0A1X7IKL6"/>
<feature type="compositionally biased region" description="Low complexity" evidence="1">
    <location>
        <begin position="35"/>
        <end position="56"/>
    </location>
</feature>
<dbReference type="PROSITE" id="PS51257">
    <property type="entry name" value="PROKAR_LIPOPROTEIN"/>
    <property type="match status" value="1"/>
</dbReference>
<sequence length="460" mass="51152">MSNRKRYQSMLLIAILMLTAIFSGCTSSSNAPTEASSGNATESNTNSNSASEPANADNDEPVTIKVLYPWGPDAFEQRYRGIEDLLPNVTIELVDARAELEPLQELNAQKIVPDIIFANWGLDPLFELDMIEPLDDMIAKHQFDLNTLDASLVATMRALDKEGQGRILGFPIQYSPYGIWYNKEVFDKFGVEYPTERLTWDEVVELAKQMTAERDGIQYRGLEMGPGLASGEVTIPLSQLAVNLTDPDTGEVLIDKEPAVTRYLELMKRIYSIPGIFNEDPEARKDYEFSKKNVGMIVSWIEYLRWGVGDPEVAANMEAAPLPVWGDGQEAAPPAGSNLLVINKYSEHKDAAFKVLMAYLSPEHQTNLAKIGDAPPLFNNKEVVSHFGEEVEVFAEKNVAAFYEVSPGLPPAKISTWDKYVDISGSMLKFSTSDMDIASFLRELKEESQIKITEATNQSN</sequence>
<dbReference type="OrthoDB" id="3928382at2"/>
<dbReference type="SUPFAM" id="SSF53850">
    <property type="entry name" value="Periplasmic binding protein-like II"/>
    <property type="match status" value="1"/>
</dbReference>
<dbReference type="InterPro" id="IPR050490">
    <property type="entry name" value="Bact_solute-bd_prot1"/>
</dbReference>
<keyword evidence="2" id="KW-0732">Signal</keyword>
<feature type="chain" id="PRO_5012733534" evidence="2">
    <location>
        <begin position="32"/>
        <end position="460"/>
    </location>
</feature>
<evidence type="ECO:0000256" key="2">
    <source>
        <dbReference type="SAM" id="SignalP"/>
    </source>
</evidence>
<keyword evidence="3" id="KW-0762">Sugar transport</keyword>
<organism evidence="3 4">
    <name type="scientific">Paenibacillus aquistagni</name>
    <dbReference type="NCBI Taxonomy" id="1852522"/>
    <lineage>
        <taxon>Bacteria</taxon>
        <taxon>Bacillati</taxon>
        <taxon>Bacillota</taxon>
        <taxon>Bacilli</taxon>
        <taxon>Bacillales</taxon>
        <taxon>Paenibacillaceae</taxon>
        <taxon>Paenibacillus</taxon>
    </lineage>
</organism>
<dbReference type="Gene3D" id="3.40.190.10">
    <property type="entry name" value="Periplasmic binding protein-like II"/>
    <property type="match status" value="1"/>
</dbReference>
<name>A0A1X7IKL6_9BACL</name>
<gene>
    <name evidence="3" type="ORF">SAMN06295960_0544</name>
</gene>
<evidence type="ECO:0000256" key="1">
    <source>
        <dbReference type="SAM" id="MobiDB-lite"/>
    </source>
</evidence>
<dbReference type="Proteomes" id="UP000193834">
    <property type="component" value="Unassembled WGS sequence"/>
</dbReference>
<keyword evidence="3" id="KW-0813">Transport</keyword>
<dbReference type="PANTHER" id="PTHR43649">
    <property type="entry name" value="ARABINOSE-BINDING PROTEIN-RELATED"/>
    <property type="match status" value="1"/>
</dbReference>
<dbReference type="InterPro" id="IPR006059">
    <property type="entry name" value="SBP"/>
</dbReference>